<dbReference type="Pfam" id="PF13276">
    <property type="entry name" value="HTH_21"/>
    <property type="match status" value="1"/>
</dbReference>
<dbReference type="Proteomes" id="UP000056419">
    <property type="component" value="Unassembled WGS sequence"/>
</dbReference>
<dbReference type="AlphaFoldDB" id="A0A108TD85"/>
<sequence length="78" mass="9436">MARSVFYYHLKRLKTADRYANEKESIKLIFHEHKERYGYPRVTTEMHNRSFMLNRLTSDLWLKSQIRGQSENPLGMLC</sequence>
<dbReference type="InterPro" id="IPR025948">
    <property type="entry name" value="HTH-like_dom"/>
</dbReference>
<name>A0A108TD85_BACSE</name>
<evidence type="ECO:0000313" key="2">
    <source>
        <dbReference type="EMBL" id="KWR57820.1"/>
    </source>
</evidence>
<feature type="domain" description="HTH-like" evidence="1">
    <location>
        <begin position="22"/>
        <end position="55"/>
    </location>
</feature>
<reference evidence="2 3" key="1">
    <citation type="journal article" date="2016" name="BMC Genomics">
        <title>Type VI secretion systems of human gut Bacteroidales segregate into three genetic architectures, two of which are contained on mobile genetic elements.</title>
        <authorList>
            <person name="Coyne M.J."/>
            <person name="Roelofs K.G."/>
            <person name="Comstock L.E."/>
        </authorList>
    </citation>
    <scope>NUCLEOTIDE SEQUENCE [LARGE SCALE GENOMIC DNA]</scope>
    <source>
        <strain evidence="2 3">CL09T03C01</strain>
    </source>
</reference>
<gene>
    <name evidence="2" type="ORF">AA415_00363</name>
</gene>
<keyword evidence="3" id="KW-1185">Reference proteome</keyword>
<dbReference type="RefSeq" id="WP_060385078.1">
    <property type="nucleotide sequence ID" value="NZ_JAQPYR010000074.1"/>
</dbReference>
<organism evidence="2 3">
    <name type="scientific">Bacteroides stercoris</name>
    <dbReference type="NCBI Taxonomy" id="46506"/>
    <lineage>
        <taxon>Bacteria</taxon>
        <taxon>Pseudomonadati</taxon>
        <taxon>Bacteroidota</taxon>
        <taxon>Bacteroidia</taxon>
        <taxon>Bacteroidales</taxon>
        <taxon>Bacteroidaceae</taxon>
        <taxon>Bacteroides</taxon>
    </lineage>
</organism>
<dbReference type="EMBL" id="LRGC01000001">
    <property type="protein sequence ID" value="KWR57820.1"/>
    <property type="molecule type" value="Genomic_DNA"/>
</dbReference>
<protein>
    <submittedName>
        <fullName evidence="2">HTH-like domain protein</fullName>
    </submittedName>
</protein>
<evidence type="ECO:0000259" key="1">
    <source>
        <dbReference type="Pfam" id="PF13276"/>
    </source>
</evidence>
<dbReference type="PATRIC" id="fig|46506.5.peg.390"/>
<dbReference type="STRING" id="46506.AA415_00363"/>
<comment type="caution">
    <text evidence="2">The sequence shown here is derived from an EMBL/GenBank/DDBJ whole genome shotgun (WGS) entry which is preliminary data.</text>
</comment>
<evidence type="ECO:0000313" key="3">
    <source>
        <dbReference type="Proteomes" id="UP000056419"/>
    </source>
</evidence>
<accession>A0A108TD85</accession>
<proteinExistence type="predicted"/>